<dbReference type="FunFam" id="3.40.605.10:FF:000050">
    <property type="entry name" value="Aldehyde dehydrogenase, mitochondrial"/>
    <property type="match status" value="1"/>
</dbReference>
<comment type="caution">
    <text evidence="6">The sequence shown here is derived from an EMBL/GenBank/DDBJ whole genome shotgun (WGS) entry which is preliminary data.</text>
</comment>
<evidence type="ECO:0000256" key="2">
    <source>
        <dbReference type="ARBA" id="ARBA00023002"/>
    </source>
</evidence>
<gene>
    <name evidence="6" type="ORF">TSAR_006025</name>
</gene>
<keyword evidence="2 4" id="KW-0560">Oxidoreductase</keyword>
<evidence type="ECO:0000256" key="3">
    <source>
        <dbReference type="PROSITE-ProRule" id="PRU10007"/>
    </source>
</evidence>
<protein>
    <recommendedName>
        <fullName evidence="5">Aldehyde dehydrogenase domain-containing protein</fullName>
    </recommendedName>
</protein>
<dbReference type="OrthoDB" id="310895at2759"/>
<evidence type="ECO:0000259" key="5">
    <source>
        <dbReference type="Pfam" id="PF00171"/>
    </source>
</evidence>
<dbReference type="Proteomes" id="UP000215335">
    <property type="component" value="Unassembled WGS sequence"/>
</dbReference>
<dbReference type="CDD" id="cd07141">
    <property type="entry name" value="ALDH_F1AB_F2_RALDH1"/>
    <property type="match status" value="1"/>
</dbReference>
<dbReference type="InterPro" id="IPR029510">
    <property type="entry name" value="Ald_DH_CS_GLU"/>
</dbReference>
<dbReference type="InterPro" id="IPR015590">
    <property type="entry name" value="Aldehyde_DH_dom"/>
</dbReference>
<feature type="active site" evidence="3">
    <location>
        <position position="263"/>
    </location>
</feature>
<dbReference type="Gene3D" id="3.40.605.10">
    <property type="entry name" value="Aldehyde Dehydrogenase, Chain A, domain 1"/>
    <property type="match status" value="1"/>
</dbReference>
<name>A0A232EVC3_9HYME</name>
<dbReference type="InterPro" id="IPR016162">
    <property type="entry name" value="Ald_DH_N"/>
</dbReference>
<feature type="domain" description="Aldehyde dehydrogenase" evidence="5">
    <location>
        <begin position="24"/>
        <end position="486"/>
    </location>
</feature>
<reference evidence="6 7" key="1">
    <citation type="journal article" date="2017" name="Curr. Biol.">
        <title>The Evolution of Venom by Co-option of Single-Copy Genes.</title>
        <authorList>
            <person name="Martinson E.O."/>
            <person name="Mrinalini"/>
            <person name="Kelkar Y.D."/>
            <person name="Chang C.H."/>
            <person name="Werren J.H."/>
        </authorList>
    </citation>
    <scope>NUCLEOTIDE SEQUENCE [LARGE SCALE GENOMIC DNA]</scope>
    <source>
        <strain evidence="6 7">Alberta</strain>
        <tissue evidence="6">Whole body</tissue>
    </source>
</reference>
<organism evidence="6 7">
    <name type="scientific">Trichomalopsis sarcophagae</name>
    <dbReference type="NCBI Taxonomy" id="543379"/>
    <lineage>
        <taxon>Eukaryota</taxon>
        <taxon>Metazoa</taxon>
        <taxon>Ecdysozoa</taxon>
        <taxon>Arthropoda</taxon>
        <taxon>Hexapoda</taxon>
        <taxon>Insecta</taxon>
        <taxon>Pterygota</taxon>
        <taxon>Neoptera</taxon>
        <taxon>Endopterygota</taxon>
        <taxon>Hymenoptera</taxon>
        <taxon>Apocrita</taxon>
        <taxon>Proctotrupomorpha</taxon>
        <taxon>Chalcidoidea</taxon>
        <taxon>Pteromalidae</taxon>
        <taxon>Pteromalinae</taxon>
        <taxon>Trichomalopsis</taxon>
    </lineage>
</organism>
<keyword evidence="7" id="KW-1185">Reference proteome</keyword>
<sequence length="494" mass="53156">MAPQPKPTANPEIKYTKLFINNEWVDSVSGKKFTTINPANEKVIAEVSEAEKADVDKAVKVARAAFERGSVWRNLDASARGRLIYNLAQLIEDNVNEIASLESLDNGKPFDNSYYQTLESTNILRYFAGCADKIHGLTIPSDGKEFALTRKEPVGVVGAIIPWNYPIILLSFKLGMALGAGCTVVVKPAEQTPLTALYVASLVKEAGFPPGVVNILPGYGPSAGAAISSHPDIDKVSFTGSSVVGKAILEASAKSNLKKVSLELGGKSPLVVFNDANLEVALKYASDALFVNAGQTCIAPTRVFVQSGVYEKFTKRFVEIASKVKVGDAFEPGVFQGPQIDTKGFNKVLSLIETGKKEGAKCEIGGKRRGNVGYFVEPTVFTNVSDDMTIAKEEIFGPVQSIFKFETLDEVIKRANNTPYGLSAGVFTENLNTALEFSKAVQAGTVWVNQWGAVHPQTPFGGYKTSGLGRELGIGSLDEYLETKTINISLPSNH</sequence>
<dbReference type="GO" id="GO:0016620">
    <property type="term" value="F:oxidoreductase activity, acting on the aldehyde or oxo group of donors, NAD or NADP as acceptor"/>
    <property type="evidence" value="ECO:0007669"/>
    <property type="project" value="InterPro"/>
</dbReference>
<dbReference type="FunFam" id="3.40.309.10:FF:000001">
    <property type="entry name" value="Mitochondrial aldehyde dehydrogenase 2"/>
    <property type="match status" value="1"/>
</dbReference>
<dbReference type="InterPro" id="IPR016163">
    <property type="entry name" value="Ald_DH_C"/>
</dbReference>
<dbReference type="FunFam" id="3.40.605.10:FF:000026">
    <property type="entry name" value="Aldehyde dehydrogenase, putative"/>
    <property type="match status" value="1"/>
</dbReference>
<evidence type="ECO:0000256" key="4">
    <source>
        <dbReference type="RuleBase" id="RU003345"/>
    </source>
</evidence>
<evidence type="ECO:0000256" key="1">
    <source>
        <dbReference type="ARBA" id="ARBA00009986"/>
    </source>
</evidence>
<dbReference type="PANTHER" id="PTHR11699">
    <property type="entry name" value="ALDEHYDE DEHYDROGENASE-RELATED"/>
    <property type="match status" value="1"/>
</dbReference>
<comment type="similarity">
    <text evidence="1 4">Belongs to the aldehyde dehydrogenase family.</text>
</comment>
<dbReference type="AlphaFoldDB" id="A0A232EVC3"/>
<dbReference type="SUPFAM" id="SSF53720">
    <property type="entry name" value="ALDH-like"/>
    <property type="match status" value="1"/>
</dbReference>
<dbReference type="PROSITE" id="PS00070">
    <property type="entry name" value="ALDEHYDE_DEHYDR_CYS"/>
    <property type="match status" value="1"/>
</dbReference>
<dbReference type="Gene3D" id="3.40.309.10">
    <property type="entry name" value="Aldehyde Dehydrogenase, Chain A, domain 2"/>
    <property type="match status" value="1"/>
</dbReference>
<dbReference type="InterPro" id="IPR016161">
    <property type="entry name" value="Ald_DH/histidinol_DH"/>
</dbReference>
<dbReference type="InterPro" id="IPR016160">
    <property type="entry name" value="Ald_DH_CS_CYS"/>
</dbReference>
<dbReference type="STRING" id="543379.A0A232EVC3"/>
<evidence type="ECO:0000313" key="6">
    <source>
        <dbReference type="EMBL" id="OXU22287.1"/>
    </source>
</evidence>
<proteinExistence type="inferred from homology"/>
<dbReference type="EMBL" id="NNAY01002022">
    <property type="protein sequence ID" value="OXU22287.1"/>
    <property type="molecule type" value="Genomic_DNA"/>
</dbReference>
<dbReference type="PROSITE" id="PS00687">
    <property type="entry name" value="ALDEHYDE_DEHYDR_GLU"/>
    <property type="match status" value="1"/>
</dbReference>
<evidence type="ECO:0000313" key="7">
    <source>
        <dbReference type="Proteomes" id="UP000215335"/>
    </source>
</evidence>
<dbReference type="Pfam" id="PF00171">
    <property type="entry name" value="Aldedh"/>
    <property type="match status" value="1"/>
</dbReference>
<accession>A0A232EVC3</accession>